<sequence length="315" mass="35176">MAAFYTFEDYSGTSTPSTSENPYDGLIEACNNDPAQIQARYDTHRNARAVQQRAKLLDPAFPGVTIDSILLRRENPSIEPGFQDPRHCLVFWARPPQALKDLIVEIQRRVRVAAPNMWFMPAQNLHMTALEITHSLTDPEIRALVATLKPSLAKITDYTYTHRARLVKPTLSYDAQAIALSFVPAAGEATLAQDRAAQDDAYSYHHLRRDLYALASNAGVKVASRYVVPSAHLTLGRFIYAGDFEKEGGEVDGDKVAEFVRVVEEVNEWLKGYWPGEEGIREGGEWIVGQETGLDCRQGTLWYGDGEMVRVGKGF</sequence>
<evidence type="ECO:0000313" key="2">
    <source>
        <dbReference type="Proteomes" id="UP001320706"/>
    </source>
</evidence>
<dbReference type="Proteomes" id="UP001320706">
    <property type="component" value="Unassembled WGS sequence"/>
</dbReference>
<organism evidence="1 2">
    <name type="scientific">Zalaria obscura</name>
    <dbReference type="NCBI Taxonomy" id="2024903"/>
    <lineage>
        <taxon>Eukaryota</taxon>
        <taxon>Fungi</taxon>
        <taxon>Dikarya</taxon>
        <taxon>Ascomycota</taxon>
        <taxon>Pezizomycotina</taxon>
        <taxon>Dothideomycetes</taxon>
        <taxon>Dothideomycetidae</taxon>
        <taxon>Dothideales</taxon>
        <taxon>Zalariaceae</taxon>
        <taxon>Zalaria</taxon>
    </lineage>
</organism>
<evidence type="ECO:0000313" key="1">
    <source>
        <dbReference type="EMBL" id="KAK8206764.1"/>
    </source>
</evidence>
<protein>
    <submittedName>
        <fullName evidence="1">Uncharacterized protein</fullName>
    </submittedName>
</protein>
<keyword evidence="2" id="KW-1185">Reference proteome</keyword>
<dbReference type="EMBL" id="JAMKPW020000022">
    <property type="protein sequence ID" value="KAK8206764.1"/>
    <property type="molecule type" value="Genomic_DNA"/>
</dbReference>
<proteinExistence type="predicted"/>
<comment type="caution">
    <text evidence="1">The sequence shown here is derived from an EMBL/GenBank/DDBJ whole genome shotgun (WGS) entry which is preliminary data.</text>
</comment>
<accession>A0ACC3SFY6</accession>
<reference evidence="1" key="1">
    <citation type="submission" date="2024-02" db="EMBL/GenBank/DDBJ databases">
        <title>Metagenome Assembled Genome of Zalaria obscura JY119.</title>
        <authorList>
            <person name="Vighnesh L."/>
            <person name="Jagadeeshwari U."/>
            <person name="Venkata Ramana C."/>
            <person name="Sasikala C."/>
        </authorList>
    </citation>
    <scope>NUCLEOTIDE SEQUENCE</scope>
    <source>
        <strain evidence="1">JY119</strain>
    </source>
</reference>
<gene>
    <name evidence="1" type="ORF">M8818_004598</name>
</gene>
<name>A0ACC3SFY6_9PEZI</name>